<evidence type="ECO:0000313" key="2">
    <source>
        <dbReference type="Proteomes" id="UP001642360"/>
    </source>
</evidence>
<name>A0ABC8T9W5_9AQUA</name>
<gene>
    <name evidence="1" type="ORF">ILEXP_LOCUS35411</name>
</gene>
<evidence type="ECO:0000313" key="1">
    <source>
        <dbReference type="EMBL" id="CAK9166207.1"/>
    </source>
</evidence>
<dbReference type="InterPro" id="IPR005049">
    <property type="entry name" value="STL-like"/>
</dbReference>
<protein>
    <submittedName>
        <fullName evidence="1">Uncharacterized protein</fullName>
    </submittedName>
</protein>
<dbReference type="Proteomes" id="UP001642360">
    <property type="component" value="Unassembled WGS sequence"/>
</dbReference>
<sequence>VSKSWAAVPIDGNSDWFKKQAELVEKVVSTMPVHLQVNYKESIKNDQSLTICNSEVFYIPRKFVADFSNLINLVGDLDIHHKVAIPLFFLAMDSAQNFDSVFNAMIYEQKPPTNSSKFILPKCLQFTLGMWPRGGVYAFSSGTRDVIELRLVEVLRAMVRFQACFLKPMKLRPRLFKRGRVDEKKNVKSELPG</sequence>
<organism evidence="1 2">
    <name type="scientific">Ilex paraguariensis</name>
    <name type="common">yerba mate</name>
    <dbReference type="NCBI Taxonomy" id="185542"/>
    <lineage>
        <taxon>Eukaryota</taxon>
        <taxon>Viridiplantae</taxon>
        <taxon>Streptophyta</taxon>
        <taxon>Embryophyta</taxon>
        <taxon>Tracheophyta</taxon>
        <taxon>Spermatophyta</taxon>
        <taxon>Magnoliopsida</taxon>
        <taxon>eudicotyledons</taxon>
        <taxon>Gunneridae</taxon>
        <taxon>Pentapetalae</taxon>
        <taxon>asterids</taxon>
        <taxon>campanulids</taxon>
        <taxon>Aquifoliales</taxon>
        <taxon>Aquifoliaceae</taxon>
        <taxon>Ilex</taxon>
    </lineage>
</organism>
<proteinExistence type="predicted"/>
<dbReference type="PANTHER" id="PTHR31362:SF0">
    <property type="entry name" value="EXOSTOSIN DOMAIN-CONTAINING PROTEIN-RELATED"/>
    <property type="match status" value="1"/>
</dbReference>
<accession>A0ABC8T9W5</accession>
<dbReference type="EMBL" id="CAUOFW020004550">
    <property type="protein sequence ID" value="CAK9166207.1"/>
    <property type="molecule type" value="Genomic_DNA"/>
</dbReference>
<reference evidence="1 2" key="1">
    <citation type="submission" date="2024-02" db="EMBL/GenBank/DDBJ databases">
        <authorList>
            <person name="Vignale AGUSTIN F."/>
            <person name="Sosa J E."/>
            <person name="Modenutti C."/>
        </authorList>
    </citation>
    <scope>NUCLEOTIDE SEQUENCE [LARGE SCALE GENOMIC DNA]</scope>
</reference>
<dbReference type="PANTHER" id="PTHR31362">
    <property type="entry name" value="GLYCOSYLTRANSFERASE STELLO1-RELATED"/>
    <property type="match status" value="1"/>
</dbReference>
<keyword evidence="2" id="KW-1185">Reference proteome</keyword>
<dbReference type="AlphaFoldDB" id="A0ABC8T9W5"/>
<comment type="caution">
    <text evidence="1">The sequence shown here is derived from an EMBL/GenBank/DDBJ whole genome shotgun (WGS) entry which is preliminary data.</text>
</comment>
<feature type="non-terminal residue" evidence="1">
    <location>
        <position position="1"/>
    </location>
</feature>